<sequence length="246" mass="24202">MRPAVEIAVQDAEGAATARANGADRVELCAALGVTGGLTPSAGLLDAVCAVGIDVHALIRTRPGGFVYSDAEVDVLAADVAAAVRLGARGVVIGALHADGTVDAGATGRLLAAARDAEQRAGRRIDVTFHRAIDAAADPIAALTVLAGLGVDRVLTSGGAARAGDGLDVLRALVAADTGVEVMAGGGVTAEAIPAIRGTGVHAVHLSAKRSVRDRGVAGPGGGAASDLEMTDAGLVRAATRAAHRP</sequence>
<dbReference type="SUPFAM" id="SSF110395">
    <property type="entry name" value="CutC-like"/>
    <property type="match status" value="1"/>
</dbReference>
<comment type="caution">
    <text evidence="2">Once thought to be involved in copper homeostasis, experiments in E.coli have shown this is not the case.</text>
</comment>
<keyword evidence="4" id="KW-1185">Reference proteome</keyword>
<evidence type="ECO:0000313" key="4">
    <source>
        <dbReference type="Proteomes" id="UP001501170"/>
    </source>
</evidence>
<dbReference type="Gene3D" id="3.20.20.380">
    <property type="entry name" value="Copper homeostasis (CutC) domain"/>
    <property type="match status" value="1"/>
</dbReference>
<evidence type="ECO:0000313" key="3">
    <source>
        <dbReference type="EMBL" id="GAA2385191.1"/>
    </source>
</evidence>
<dbReference type="RefSeq" id="WP_006895399.1">
    <property type="nucleotide sequence ID" value="NZ_BAAARB010000014.1"/>
</dbReference>
<proteinExistence type="inferred from homology"/>
<dbReference type="Proteomes" id="UP001501170">
    <property type="component" value="Unassembled WGS sequence"/>
</dbReference>
<comment type="subcellular location">
    <subcellularLocation>
        <location evidence="2">Cytoplasm</location>
    </subcellularLocation>
</comment>
<comment type="similarity">
    <text evidence="1 2">Belongs to the CutC family.</text>
</comment>
<dbReference type="EMBL" id="BAAARB010000014">
    <property type="protein sequence ID" value="GAA2385191.1"/>
    <property type="molecule type" value="Genomic_DNA"/>
</dbReference>
<organism evidence="3 4">
    <name type="scientific">Gordonia cholesterolivorans</name>
    <dbReference type="NCBI Taxonomy" id="559625"/>
    <lineage>
        <taxon>Bacteria</taxon>
        <taxon>Bacillati</taxon>
        <taxon>Actinomycetota</taxon>
        <taxon>Actinomycetes</taxon>
        <taxon>Mycobacteriales</taxon>
        <taxon>Gordoniaceae</taxon>
        <taxon>Gordonia</taxon>
    </lineage>
</organism>
<comment type="caution">
    <text evidence="3">The sequence shown here is derived from an EMBL/GenBank/DDBJ whole genome shotgun (WGS) entry which is preliminary data.</text>
</comment>
<reference evidence="3 4" key="1">
    <citation type="journal article" date="2019" name="Int. J. Syst. Evol. Microbiol.">
        <title>The Global Catalogue of Microorganisms (GCM) 10K type strain sequencing project: providing services to taxonomists for standard genome sequencing and annotation.</title>
        <authorList>
            <consortium name="The Broad Institute Genomics Platform"/>
            <consortium name="The Broad Institute Genome Sequencing Center for Infectious Disease"/>
            <person name="Wu L."/>
            <person name="Ma J."/>
        </authorList>
    </citation>
    <scope>NUCLEOTIDE SEQUENCE [LARGE SCALE GENOMIC DNA]</scope>
    <source>
        <strain evidence="3 4">JCM 16227</strain>
    </source>
</reference>
<dbReference type="PANTHER" id="PTHR12598">
    <property type="entry name" value="COPPER HOMEOSTASIS PROTEIN CUTC"/>
    <property type="match status" value="1"/>
</dbReference>
<evidence type="ECO:0000256" key="2">
    <source>
        <dbReference type="HAMAP-Rule" id="MF_00795"/>
    </source>
</evidence>
<dbReference type="PANTHER" id="PTHR12598:SF0">
    <property type="entry name" value="COPPER HOMEOSTASIS PROTEIN CUTC HOMOLOG"/>
    <property type="match status" value="1"/>
</dbReference>
<evidence type="ECO:0000256" key="1">
    <source>
        <dbReference type="ARBA" id="ARBA00007768"/>
    </source>
</evidence>
<dbReference type="InterPro" id="IPR036822">
    <property type="entry name" value="CutC-like_dom_sf"/>
</dbReference>
<protein>
    <recommendedName>
        <fullName evidence="2">PF03932 family protein CutC</fullName>
    </recommendedName>
</protein>
<dbReference type="InterPro" id="IPR005627">
    <property type="entry name" value="CutC-like"/>
</dbReference>
<gene>
    <name evidence="2" type="primary">cutC</name>
    <name evidence="3" type="ORF">GCM10009855_26770</name>
</gene>
<accession>A0ABN3HPS8</accession>
<keyword evidence="2" id="KW-0963">Cytoplasm</keyword>
<name>A0ABN3HPS8_9ACTN</name>
<dbReference type="HAMAP" id="MF_00795">
    <property type="entry name" value="CutC"/>
    <property type="match status" value="1"/>
</dbReference>
<dbReference type="Pfam" id="PF03932">
    <property type="entry name" value="CutC"/>
    <property type="match status" value="1"/>
</dbReference>